<organism evidence="1 2">
    <name type="scientific">Teichococcus aerophilus</name>
    <dbReference type="NCBI Taxonomy" id="1224513"/>
    <lineage>
        <taxon>Bacteria</taxon>
        <taxon>Pseudomonadati</taxon>
        <taxon>Pseudomonadota</taxon>
        <taxon>Alphaproteobacteria</taxon>
        <taxon>Acetobacterales</taxon>
        <taxon>Roseomonadaceae</taxon>
        <taxon>Roseomonas</taxon>
    </lineage>
</organism>
<evidence type="ECO:0008006" key="3">
    <source>
        <dbReference type="Google" id="ProtNLM"/>
    </source>
</evidence>
<sequence>MATGRYTSDLDTGDMLGPVEFKLSTFVVREYCHGNEMHHPWFQDTDRPMVPPTLVHLQKLRLYTHSCPAGTGPTARVHVEYDATCHETIFAEQPLRATGRVAQRYEKRGRTYVQIEIDLRAAEDDRPLITYRDTVIISYKPAAAEASS</sequence>
<evidence type="ECO:0000313" key="2">
    <source>
        <dbReference type="Proteomes" id="UP000626026"/>
    </source>
</evidence>
<dbReference type="EMBL" id="JACTVA010000001">
    <property type="protein sequence ID" value="MBC9205211.1"/>
    <property type="molecule type" value="Genomic_DNA"/>
</dbReference>
<dbReference type="SUPFAM" id="SSF54637">
    <property type="entry name" value="Thioesterase/thiol ester dehydrase-isomerase"/>
    <property type="match status" value="1"/>
</dbReference>
<reference evidence="1 2" key="1">
    <citation type="journal article" date="2013" name="Int. J. Syst. Evol. Microbiol.">
        <title>Roseomonas aerophila sp. nov., isolated from air.</title>
        <authorList>
            <person name="Kim S.J."/>
            <person name="Weon H.Y."/>
            <person name="Ahn J.H."/>
            <person name="Hong S.B."/>
            <person name="Seok S.J."/>
            <person name="Whang K.S."/>
            <person name="Kwon S.W."/>
        </authorList>
    </citation>
    <scope>NUCLEOTIDE SEQUENCE [LARGE SCALE GENOMIC DNA]</scope>
    <source>
        <strain evidence="1 2">NBRC 108923</strain>
    </source>
</reference>
<proteinExistence type="predicted"/>
<dbReference type="InterPro" id="IPR029069">
    <property type="entry name" value="HotDog_dom_sf"/>
</dbReference>
<evidence type="ECO:0000313" key="1">
    <source>
        <dbReference type="EMBL" id="MBC9205211.1"/>
    </source>
</evidence>
<dbReference type="RefSeq" id="WP_187782397.1">
    <property type="nucleotide sequence ID" value="NZ_JACTVA010000001.1"/>
</dbReference>
<accession>A0ABR7RFN0</accession>
<comment type="caution">
    <text evidence="1">The sequence shown here is derived from an EMBL/GenBank/DDBJ whole genome shotgun (WGS) entry which is preliminary data.</text>
</comment>
<protein>
    <recommendedName>
        <fullName evidence="3">N-terminal of MaoC-like dehydratase domain-containing protein</fullName>
    </recommendedName>
</protein>
<dbReference type="Gene3D" id="3.10.129.10">
    <property type="entry name" value="Hotdog Thioesterase"/>
    <property type="match status" value="1"/>
</dbReference>
<name>A0ABR7RFN0_9PROT</name>
<gene>
    <name evidence="1" type="ORF">IBL26_00070</name>
</gene>
<keyword evidence="2" id="KW-1185">Reference proteome</keyword>
<dbReference type="Proteomes" id="UP000626026">
    <property type="component" value="Unassembled WGS sequence"/>
</dbReference>